<accession>T0ZEH6</accession>
<reference evidence="1" key="1">
    <citation type="submission" date="2013-08" db="EMBL/GenBank/DDBJ databases">
        <authorList>
            <person name="Mendez C."/>
            <person name="Richter M."/>
            <person name="Ferrer M."/>
            <person name="Sanchez J."/>
        </authorList>
    </citation>
    <scope>NUCLEOTIDE SEQUENCE</scope>
</reference>
<feature type="non-terminal residue" evidence="1">
    <location>
        <position position="112"/>
    </location>
</feature>
<sequence>MPEEPASDARSNPEAGLERTLREAEVLAMERVAVGSNAVFEVLLEGAGGQLRAIYKPARGERPLWDFPAGTLHRREVATAVVDRALGWTFTPTTVIRPQAPFGSARCKPSSS</sequence>
<reference evidence="1" key="2">
    <citation type="journal article" date="2014" name="ISME J.">
        <title>Microbial stratification in low pH oxic and suboxic macroscopic growths along an acid mine drainage.</title>
        <authorList>
            <person name="Mendez-Garcia C."/>
            <person name="Mesa V."/>
            <person name="Sprenger R.R."/>
            <person name="Richter M."/>
            <person name="Diez M.S."/>
            <person name="Solano J."/>
            <person name="Bargiela R."/>
            <person name="Golyshina O.V."/>
            <person name="Manteca A."/>
            <person name="Ramos J.L."/>
            <person name="Gallego J.R."/>
            <person name="Llorente I."/>
            <person name="Martins Dos Santos V.A."/>
            <person name="Jensen O.N."/>
            <person name="Pelaez A.I."/>
            <person name="Sanchez J."/>
            <person name="Ferrer M."/>
        </authorList>
    </citation>
    <scope>NUCLEOTIDE SEQUENCE</scope>
</reference>
<gene>
    <name evidence="1" type="ORF">B1B_19229</name>
</gene>
<protein>
    <submittedName>
        <fullName evidence="1">Uncharacterized protein</fullName>
    </submittedName>
</protein>
<dbReference type="EMBL" id="AUZY01012914">
    <property type="protein sequence ID" value="EQD27239.1"/>
    <property type="molecule type" value="Genomic_DNA"/>
</dbReference>
<organism evidence="1">
    <name type="scientific">mine drainage metagenome</name>
    <dbReference type="NCBI Taxonomy" id="410659"/>
    <lineage>
        <taxon>unclassified sequences</taxon>
        <taxon>metagenomes</taxon>
        <taxon>ecological metagenomes</taxon>
    </lineage>
</organism>
<evidence type="ECO:0000313" key="1">
    <source>
        <dbReference type="EMBL" id="EQD27239.1"/>
    </source>
</evidence>
<comment type="caution">
    <text evidence="1">The sequence shown here is derived from an EMBL/GenBank/DDBJ whole genome shotgun (WGS) entry which is preliminary data.</text>
</comment>
<dbReference type="AlphaFoldDB" id="T0ZEH6"/>
<name>T0ZEH6_9ZZZZ</name>
<proteinExistence type="predicted"/>